<feature type="region of interest" description="Disordered" evidence="1">
    <location>
        <begin position="1"/>
        <end position="21"/>
    </location>
</feature>
<evidence type="ECO:0000256" key="1">
    <source>
        <dbReference type="SAM" id="MobiDB-lite"/>
    </source>
</evidence>
<reference evidence="3" key="1">
    <citation type="submission" date="2022-11" db="UniProtKB">
        <authorList>
            <consortium name="WormBaseParasite"/>
        </authorList>
    </citation>
    <scope>IDENTIFICATION</scope>
</reference>
<evidence type="ECO:0000313" key="2">
    <source>
        <dbReference type="Proteomes" id="UP000887565"/>
    </source>
</evidence>
<sequence length="96" mass="10865">MHGGIDPTSRFDHPSNDGEDDERKCATAFILYVLAMAAVTNHIPRLKIDVKYDWPPAKALKFGWSQTTMKYKPGLKHCPIVLYLTSFDQILQTGLE</sequence>
<dbReference type="WBParaSite" id="nRc.2.0.1.t45725-RA">
    <property type="protein sequence ID" value="nRc.2.0.1.t45725-RA"/>
    <property type="gene ID" value="nRc.2.0.1.g45725"/>
</dbReference>
<accession>A0A915L3Q0</accession>
<feature type="compositionally biased region" description="Basic and acidic residues" evidence="1">
    <location>
        <begin position="9"/>
        <end position="21"/>
    </location>
</feature>
<dbReference type="Proteomes" id="UP000887565">
    <property type="component" value="Unplaced"/>
</dbReference>
<protein>
    <submittedName>
        <fullName evidence="3">Uncharacterized protein</fullName>
    </submittedName>
</protein>
<organism evidence="2 3">
    <name type="scientific">Romanomermis culicivorax</name>
    <name type="common">Nematode worm</name>
    <dbReference type="NCBI Taxonomy" id="13658"/>
    <lineage>
        <taxon>Eukaryota</taxon>
        <taxon>Metazoa</taxon>
        <taxon>Ecdysozoa</taxon>
        <taxon>Nematoda</taxon>
        <taxon>Enoplea</taxon>
        <taxon>Dorylaimia</taxon>
        <taxon>Mermithida</taxon>
        <taxon>Mermithoidea</taxon>
        <taxon>Mermithidae</taxon>
        <taxon>Romanomermis</taxon>
    </lineage>
</organism>
<keyword evidence="2" id="KW-1185">Reference proteome</keyword>
<name>A0A915L3Q0_ROMCU</name>
<proteinExistence type="predicted"/>
<evidence type="ECO:0000313" key="3">
    <source>
        <dbReference type="WBParaSite" id="nRc.2.0.1.t45725-RA"/>
    </source>
</evidence>
<dbReference type="AlphaFoldDB" id="A0A915L3Q0"/>